<dbReference type="PATRIC" id="fig|1261556.5.peg.1116"/>
<feature type="domain" description="MASE1" evidence="7">
    <location>
        <begin position="10"/>
        <end position="280"/>
    </location>
</feature>
<evidence type="ECO:0000256" key="4">
    <source>
        <dbReference type="ARBA" id="ARBA00022989"/>
    </source>
</evidence>
<evidence type="ECO:0000259" key="7">
    <source>
        <dbReference type="Pfam" id="PF05231"/>
    </source>
</evidence>
<feature type="transmembrane region" description="Helical" evidence="6">
    <location>
        <begin position="7"/>
        <end position="26"/>
    </location>
</feature>
<sequence length="506" mass="56813">MARLKNFAGGLLLSASYCLVYLSAWHWSLDQWFLPAGLRAATLLFLPFRLWPYLLIGDAAALLALRTPMVSAEGANPLWAYASPFLLMPVFALFPFWYRRRFTDLQASQERLLLVVLAMAMWGVLANKALNWMLGGPAAYINLENALKFWIGNYLGILVFVLPALLWVRREFEFFLPRRLQKDALVAALCIALLFVLAMSSPGGLVRQFLLVMMIVPGFWLTLAHDWRGAAVGIVMADIAVAMSLPRSNYAGAFDLDTFYVQMMVAFGAVTLFALGTRLSGALDQVRRVGHAEQQALQVAQASYMSAERTLRNRVIEYTDIHTHLNKLRRDIASSLKERGHYAAAMEMNRTGVIQAQLMDDYVASLYPLDIETHGLYGALSSVAFANTCDTEVETRLRGESRQLSMGLQLAAYRCVLNAMELLPLGSRHLIMARVWKRRGRRGLVVTIAADPTLLLARRAAGKRVDEIEWELVSRLKAHDGTCRRRHELKISFLVSEPSDRRTVTS</sequence>
<keyword evidence="2" id="KW-1003">Cell membrane</keyword>
<dbReference type="AlphaFoldDB" id="A0A1C3TKT8"/>
<feature type="transmembrane region" description="Helical" evidence="6">
    <location>
        <begin position="110"/>
        <end position="130"/>
    </location>
</feature>
<dbReference type="Proteomes" id="UP000093071">
    <property type="component" value="Chromosome I"/>
</dbReference>
<keyword evidence="4 6" id="KW-1133">Transmembrane helix</keyword>
<evidence type="ECO:0000313" key="9">
    <source>
        <dbReference type="Proteomes" id="UP000093071"/>
    </source>
</evidence>
<reference evidence="9" key="1">
    <citation type="submission" date="2016-07" db="EMBL/GenBank/DDBJ databases">
        <authorList>
            <person name="Jaenicke Sebastian"/>
        </authorList>
    </citation>
    <scope>NUCLEOTIDE SEQUENCE [LARGE SCALE GENOMIC DNA]</scope>
</reference>
<name>A0A1C3TKT8_XANCT</name>
<evidence type="ECO:0000256" key="2">
    <source>
        <dbReference type="ARBA" id="ARBA00022475"/>
    </source>
</evidence>
<feature type="transmembrane region" description="Helical" evidence="6">
    <location>
        <begin position="150"/>
        <end position="168"/>
    </location>
</feature>
<feature type="transmembrane region" description="Helical" evidence="6">
    <location>
        <begin position="180"/>
        <end position="199"/>
    </location>
</feature>
<keyword evidence="5 6" id="KW-0472">Membrane</keyword>
<proteinExistence type="predicted"/>
<organism evidence="8 9">
    <name type="scientific">Xanthomonas translucens pv. translucens DSM 18974</name>
    <dbReference type="NCBI Taxonomy" id="1261556"/>
    <lineage>
        <taxon>Bacteria</taxon>
        <taxon>Pseudomonadati</taxon>
        <taxon>Pseudomonadota</taxon>
        <taxon>Gammaproteobacteria</taxon>
        <taxon>Lysobacterales</taxon>
        <taxon>Lysobacteraceae</taxon>
        <taxon>Xanthomonas</taxon>
        <taxon>Xanthomonas translucens group</taxon>
    </lineage>
</organism>
<dbReference type="RefSeq" id="WP_003476980.1">
    <property type="nucleotide sequence ID" value="NZ_LT604072.1"/>
</dbReference>
<accession>A0A1C3TKT8</accession>
<comment type="subcellular location">
    <subcellularLocation>
        <location evidence="1">Cell membrane</location>
        <topology evidence="1">Multi-pass membrane protein</topology>
    </subcellularLocation>
</comment>
<dbReference type="Pfam" id="PF05231">
    <property type="entry name" value="MASE1"/>
    <property type="match status" value="1"/>
</dbReference>
<dbReference type="EMBL" id="LT604072">
    <property type="protein sequence ID" value="SCB03844.1"/>
    <property type="molecule type" value="Genomic_DNA"/>
</dbReference>
<feature type="transmembrane region" description="Helical" evidence="6">
    <location>
        <begin position="78"/>
        <end position="98"/>
    </location>
</feature>
<feature type="transmembrane region" description="Helical" evidence="6">
    <location>
        <begin position="259"/>
        <end position="279"/>
    </location>
</feature>
<keyword evidence="3 6" id="KW-0812">Transmembrane</keyword>
<evidence type="ECO:0000256" key="3">
    <source>
        <dbReference type="ARBA" id="ARBA00022692"/>
    </source>
</evidence>
<protein>
    <submittedName>
        <fullName evidence="8">Conserved hypothetical membrane protein</fullName>
    </submittedName>
</protein>
<evidence type="ECO:0000313" key="8">
    <source>
        <dbReference type="EMBL" id="SCB03844.1"/>
    </source>
</evidence>
<evidence type="ECO:0000256" key="5">
    <source>
        <dbReference type="ARBA" id="ARBA00023136"/>
    </source>
</evidence>
<dbReference type="GO" id="GO:0005886">
    <property type="term" value="C:plasma membrane"/>
    <property type="evidence" value="ECO:0007669"/>
    <property type="project" value="UniProtKB-SubCell"/>
</dbReference>
<evidence type="ECO:0000256" key="6">
    <source>
        <dbReference type="SAM" id="Phobius"/>
    </source>
</evidence>
<evidence type="ECO:0000256" key="1">
    <source>
        <dbReference type="ARBA" id="ARBA00004651"/>
    </source>
</evidence>
<gene>
    <name evidence="8" type="ORF">BN444_01885</name>
</gene>
<dbReference type="InterPro" id="IPR007895">
    <property type="entry name" value="MASE1"/>
</dbReference>